<dbReference type="PANTHER" id="PTHR47843">
    <property type="entry name" value="BTB DOMAIN-CONTAINING PROTEIN-RELATED"/>
    <property type="match status" value="1"/>
</dbReference>
<dbReference type="SUPFAM" id="SSF54695">
    <property type="entry name" value="POZ domain"/>
    <property type="match status" value="1"/>
</dbReference>
<dbReference type="Proteomes" id="UP000230605">
    <property type="component" value="Chromosome 6"/>
</dbReference>
<sequence>MAMSPSTQDSSSGRELMNALSALHLNGKFSDLTITCNYKQWAVHKAIVCSRSGFFDGACSHQFREANTGVIDLSEDDEDAVGQMIHYLYHLDYLNEEPQQRPAEMFRHRAYTHRKATPSKIDFSQIEDPLLAQAGFYDKQDSPSRSRTNSISAKQPPTTAHRPDTPQQGNQHDDQVGYAEDYDDTESESHLVLHTQVYALGEKYDIPSLKQLAKQKFEMAAACYYDAPELAEAIELVYQSTVDTDRGLRDIVLQLFRRHPQLANTQDIYAVIKETPGLALDLWKVERGLL</sequence>
<dbReference type="PANTHER" id="PTHR47843:SF5">
    <property type="entry name" value="BTB_POZ DOMAIN PROTEIN"/>
    <property type="match status" value="1"/>
</dbReference>
<feature type="domain" description="BTB" evidence="2">
    <location>
        <begin position="30"/>
        <end position="89"/>
    </location>
</feature>
<evidence type="ECO:0000313" key="6">
    <source>
        <dbReference type="Proteomes" id="UP001302367"/>
    </source>
</evidence>
<dbReference type="PROSITE" id="PS50097">
    <property type="entry name" value="BTB"/>
    <property type="match status" value="1"/>
</dbReference>
<dbReference type="Pfam" id="PF00651">
    <property type="entry name" value="BTB"/>
    <property type="match status" value="1"/>
</dbReference>
<feature type="compositionally biased region" description="Polar residues" evidence="1">
    <location>
        <begin position="145"/>
        <end position="158"/>
    </location>
</feature>
<dbReference type="Proteomes" id="UP001302367">
    <property type="component" value="Chromosome 6"/>
</dbReference>
<evidence type="ECO:0000313" key="3">
    <source>
        <dbReference type="EMBL" id="PIA94891.1"/>
    </source>
</evidence>
<dbReference type="AlphaFoldDB" id="A0A2G5HQR5"/>
<evidence type="ECO:0000313" key="4">
    <source>
        <dbReference type="EMBL" id="WPB04527.1"/>
    </source>
</evidence>
<gene>
    <name evidence="3" type="ORF">CB0940_07973</name>
    <name evidence="4" type="ORF">RHO25_009173</name>
</gene>
<dbReference type="OrthoDB" id="6359816at2759"/>
<dbReference type="EMBL" id="CP134189">
    <property type="protein sequence ID" value="WPB04527.1"/>
    <property type="molecule type" value="Genomic_DNA"/>
</dbReference>
<feature type="region of interest" description="Disordered" evidence="1">
    <location>
        <begin position="138"/>
        <end position="177"/>
    </location>
</feature>
<protein>
    <recommendedName>
        <fullName evidence="2">BTB domain-containing protein</fullName>
    </recommendedName>
</protein>
<keyword evidence="6" id="KW-1185">Reference proteome</keyword>
<reference evidence="3 5" key="1">
    <citation type="submission" date="2015-10" db="EMBL/GenBank/DDBJ databases">
        <title>The cercosporin biosynthetic gene cluster was horizontally transferred to several fungal lineages and shown to be expanded in Cercospora beticola based on microsynteny with recipient genomes.</title>
        <authorList>
            <person name="De Jonge R."/>
            <person name="Ebert M.K."/>
            <person name="Suttle J.C."/>
            <person name="Jurick Ii W.M."/>
            <person name="Secor G.A."/>
            <person name="Thomma B.P."/>
            <person name="Van De Peer Y."/>
            <person name="Bolton M.D."/>
        </authorList>
    </citation>
    <scope>NUCLEOTIDE SEQUENCE [LARGE SCALE GENOMIC DNA]</scope>
    <source>
        <strain evidence="3 5">09-40</strain>
    </source>
</reference>
<evidence type="ECO:0000256" key="1">
    <source>
        <dbReference type="SAM" id="MobiDB-lite"/>
    </source>
</evidence>
<dbReference type="EMBL" id="LKMD01000104">
    <property type="protein sequence ID" value="PIA94891.1"/>
    <property type="molecule type" value="Genomic_DNA"/>
</dbReference>
<proteinExistence type="predicted"/>
<dbReference type="InterPro" id="IPR000210">
    <property type="entry name" value="BTB/POZ_dom"/>
</dbReference>
<name>A0A2G5HQR5_CERBT</name>
<dbReference type="CDD" id="cd18186">
    <property type="entry name" value="BTB_POZ_ZBTB_KLHL-like"/>
    <property type="match status" value="1"/>
</dbReference>
<accession>A0A2G5HQR5</accession>
<evidence type="ECO:0000313" key="5">
    <source>
        <dbReference type="Proteomes" id="UP000230605"/>
    </source>
</evidence>
<reference evidence="4 6" key="2">
    <citation type="submission" date="2023-09" db="EMBL/GenBank/DDBJ databases">
        <title>Complete-Gapless Cercospora beticola genome.</title>
        <authorList>
            <person name="Wyatt N.A."/>
            <person name="Spanner R.E."/>
            <person name="Bolton M.D."/>
        </authorList>
    </citation>
    <scope>NUCLEOTIDE SEQUENCE [LARGE SCALE GENOMIC DNA]</scope>
    <source>
        <strain evidence="4">Cb09-40</strain>
    </source>
</reference>
<dbReference type="InterPro" id="IPR011333">
    <property type="entry name" value="SKP1/BTB/POZ_sf"/>
</dbReference>
<organism evidence="3 5">
    <name type="scientific">Cercospora beticola</name>
    <name type="common">Sugarbeet leaf spot fungus</name>
    <dbReference type="NCBI Taxonomy" id="122368"/>
    <lineage>
        <taxon>Eukaryota</taxon>
        <taxon>Fungi</taxon>
        <taxon>Dikarya</taxon>
        <taxon>Ascomycota</taxon>
        <taxon>Pezizomycotina</taxon>
        <taxon>Dothideomycetes</taxon>
        <taxon>Dothideomycetidae</taxon>
        <taxon>Mycosphaerellales</taxon>
        <taxon>Mycosphaerellaceae</taxon>
        <taxon>Cercospora</taxon>
    </lineage>
</organism>
<evidence type="ECO:0000259" key="2">
    <source>
        <dbReference type="PROSITE" id="PS50097"/>
    </source>
</evidence>
<dbReference type="Gene3D" id="3.30.710.10">
    <property type="entry name" value="Potassium Channel Kv1.1, Chain A"/>
    <property type="match status" value="1"/>
</dbReference>